<dbReference type="InterPro" id="IPR004556">
    <property type="entry name" value="HemK-like"/>
</dbReference>
<proteinExistence type="predicted"/>
<dbReference type="InterPro" id="IPR022446">
    <property type="entry name" value="MeTrfrase_put"/>
</dbReference>
<keyword evidence="2 7" id="KW-0489">Methyltransferase</keyword>
<dbReference type="RefSeq" id="WP_189183854.1">
    <property type="nucleotide sequence ID" value="NZ_BMMM01000001.1"/>
</dbReference>
<keyword evidence="8" id="KW-1185">Reference proteome</keyword>
<dbReference type="SUPFAM" id="SSF53335">
    <property type="entry name" value="S-adenosyl-L-methionine-dependent methyltransferases"/>
    <property type="match status" value="1"/>
</dbReference>
<name>A0A917XQ67_9ACTN</name>
<evidence type="ECO:0000313" key="7">
    <source>
        <dbReference type="EMBL" id="GGN48775.1"/>
    </source>
</evidence>
<dbReference type="InterPro" id="IPR029063">
    <property type="entry name" value="SAM-dependent_MTases_sf"/>
</dbReference>
<evidence type="ECO:0000256" key="1">
    <source>
        <dbReference type="ARBA" id="ARBA00012771"/>
    </source>
</evidence>
<dbReference type="EMBL" id="BMMM01000001">
    <property type="protein sequence ID" value="GGN48775.1"/>
    <property type="molecule type" value="Genomic_DNA"/>
</dbReference>
<dbReference type="PANTHER" id="PTHR18895:SF74">
    <property type="entry name" value="MTRF1L RELEASE FACTOR GLUTAMINE METHYLTRANSFERASE"/>
    <property type="match status" value="1"/>
</dbReference>
<protein>
    <recommendedName>
        <fullName evidence="1">peptide chain release factor N(5)-glutamine methyltransferase</fullName>
        <ecNumber evidence="1">2.1.1.297</ecNumber>
    </recommendedName>
</protein>
<keyword evidence="4" id="KW-0949">S-adenosyl-L-methionine</keyword>
<organism evidence="7 8">
    <name type="scientific">Streptomyces albiflavescens</name>
    <dbReference type="NCBI Taxonomy" id="1623582"/>
    <lineage>
        <taxon>Bacteria</taxon>
        <taxon>Bacillati</taxon>
        <taxon>Actinomycetota</taxon>
        <taxon>Actinomycetes</taxon>
        <taxon>Kitasatosporales</taxon>
        <taxon>Streptomycetaceae</taxon>
        <taxon>Streptomyces</taxon>
    </lineage>
</organism>
<evidence type="ECO:0000256" key="3">
    <source>
        <dbReference type="ARBA" id="ARBA00022679"/>
    </source>
</evidence>
<dbReference type="Pfam" id="PF05175">
    <property type="entry name" value="MTS"/>
    <property type="match status" value="1"/>
</dbReference>
<comment type="catalytic activity">
    <reaction evidence="5">
        <text>L-glutaminyl-[peptide chain release factor] + S-adenosyl-L-methionine = N(5)-methyl-L-glutaminyl-[peptide chain release factor] + S-adenosyl-L-homocysteine + H(+)</text>
        <dbReference type="Rhea" id="RHEA:42896"/>
        <dbReference type="Rhea" id="RHEA-COMP:10271"/>
        <dbReference type="Rhea" id="RHEA-COMP:10272"/>
        <dbReference type="ChEBI" id="CHEBI:15378"/>
        <dbReference type="ChEBI" id="CHEBI:30011"/>
        <dbReference type="ChEBI" id="CHEBI:57856"/>
        <dbReference type="ChEBI" id="CHEBI:59789"/>
        <dbReference type="ChEBI" id="CHEBI:61891"/>
        <dbReference type="EC" id="2.1.1.297"/>
    </reaction>
</comment>
<dbReference type="PANTHER" id="PTHR18895">
    <property type="entry name" value="HEMK METHYLTRANSFERASE"/>
    <property type="match status" value="1"/>
</dbReference>
<gene>
    <name evidence="7" type="ORF">GCM10011579_001760</name>
</gene>
<comment type="caution">
    <text evidence="7">The sequence shown here is derived from an EMBL/GenBank/DDBJ whole genome shotgun (WGS) entry which is preliminary data.</text>
</comment>
<dbReference type="GO" id="GO:0102559">
    <property type="term" value="F:peptide chain release factor N(5)-glutamine methyltransferase activity"/>
    <property type="evidence" value="ECO:0007669"/>
    <property type="project" value="UniProtKB-EC"/>
</dbReference>
<dbReference type="Proteomes" id="UP000600365">
    <property type="component" value="Unassembled WGS sequence"/>
</dbReference>
<dbReference type="GO" id="GO:0032259">
    <property type="term" value="P:methylation"/>
    <property type="evidence" value="ECO:0007669"/>
    <property type="project" value="UniProtKB-KW"/>
</dbReference>
<dbReference type="InterPro" id="IPR007848">
    <property type="entry name" value="Small_mtfrase_dom"/>
</dbReference>
<feature type="domain" description="Methyltransferase small" evidence="6">
    <location>
        <begin position="77"/>
        <end position="167"/>
    </location>
</feature>
<evidence type="ECO:0000256" key="4">
    <source>
        <dbReference type="ARBA" id="ARBA00022691"/>
    </source>
</evidence>
<dbReference type="InterPro" id="IPR050320">
    <property type="entry name" value="N5-glutamine_MTase"/>
</dbReference>
<sequence>MTPPSASVVAALRAAGCVFAEDEAELILSTARTPDEVTAMVDRRVAGLPLEHVLGWAGFHGLRIDVGPGVFVPRRRTEFLVDQAVALAKGASVVVDLCCGAGAVGAALAAALGGPELHAADIDAAAVRCARRNVAPFGGVVHEGDLFAALPDTLRGRVDVLAANVPYVPTKEVGLLPSEARDHEPLVALDGGADGLDLVRRVAAEAPRWLAVGGCLLVETSDHQAPQAVEAFTRSGLITRLEVSEEMDANVVIGVRP</sequence>
<evidence type="ECO:0000313" key="8">
    <source>
        <dbReference type="Proteomes" id="UP000600365"/>
    </source>
</evidence>
<dbReference type="EC" id="2.1.1.297" evidence="1"/>
<accession>A0A917XQ67</accession>
<dbReference type="NCBIfam" id="TIGR00536">
    <property type="entry name" value="hemK_fam"/>
    <property type="match status" value="1"/>
</dbReference>
<evidence type="ECO:0000256" key="2">
    <source>
        <dbReference type="ARBA" id="ARBA00022603"/>
    </source>
</evidence>
<evidence type="ECO:0000259" key="6">
    <source>
        <dbReference type="Pfam" id="PF05175"/>
    </source>
</evidence>
<dbReference type="AlphaFoldDB" id="A0A917XQ67"/>
<evidence type="ECO:0000256" key="5">
    <source>
        <dbReference type="ARBA" id="ARBA00048391"/>
    </source>
</evidence>
<dbReference type="NCBIfam" id="TIGR03704">
    <property type="entry name" value="PrmC_rel_meth"/>
    <property type="match status" value="1"/>
</dbReference>
<reference evidence="7 8" key="1">
    <citation type="journal article" date="2014" name="Int. J. Syst. Evol. Microbiol.">
        <title>Complete genome sequence of Corynebacterium casei LMG S-19264T (=DSM 44701T), isolated from a smear-ripened cheese.</title>
        <authorList>
            <consortium name="US DOE Joint Genome Institute (JGI-PGF)"/>
            <person name="Walter F."/>
            <person name="Albersmeier A."/>
            <person name="Kalinowski J."/>
            <person name="Ruckert C."/>
        </authorList>
    </citation>
    <scope>NUCLEOTIDE SEQUENCE [LARGE SCALE GENOMIC DNA]</scope>
    <source>
        <strain evidence="7 8">CGMCC 4.7111</strain>
    </source>
</reference>
<keyword evidence="3" id="KW-0808">Transferase</keyword>
<dbReference type="Gene3D" id="3.40.50.150">
    <property type="entry name" value="Vaccinia Virus protein VP39"/>
    <property type="match status" value="1"/>
</dbReference>